<evidence type="ECO:0000313" key="5">
    <source>
        <dbReference type="Proteomes" id="UP001165205"/>
    </source>
</evidence>
<dbReference type="AlphaFoldDB" id="A0AAN4Y840"/>
<evidence type="ECO:0000259" key="3">
    <source>
        <dbReference type="Pfam" id="PF00561"/>
    </source>
</evidence>
<evidence type="ECO:0000313" key="4">
    <source>
        <dbReference type="EMBL" id="GMG22706.1"/>
    </source>
</evidence>
<dbReference type="Gene3D" id="3.40.50.1820">
    <property type="entry name" value="alpha/beta hydrolase"/>
    <property type="match status" value="1"/>
</dbReference>
<gene>
    <name evidence="4" type="ORF">Aory04_000029900</name>
</gene>
<dbReference type="PANTHER" id="PTHR43248">
    <property type="entry name" value="2-SUCCINYL-6-HYDROXY-2,4-CYCLOHEXADIENE-1-CARBOXYLATE SYNTHASE"/>
    <property type="match status" value="1"/>
</dbReference>
<organism evidence="4 5">
    <name type="scientific">Aspergillus oryzae</name>
    <name type="common">Yellow koji mold</name>
    <dbReference type="NCBI Taxonomy" id="5062"/>
    <lineage>
        <taxon>Eukaryota</taxon>
        <taxon>Fungi</taxon>
        <taxon>Dikarya</taxon>
        <taxon>Ascomycota</taxon>
        <taxon>Pezizomycotina</taxon>
        <taxon>Eurotiomycetes</taxon>
        <taxon>Eurotiomycetidae</taxon>
        <taxon>Eurotiales</taxon>
        <taxon>Aspergillaceae</taxon>
        <taxon>Aspergillus</taxon>
        <taxon>Aspergillus subgen. Circumdati</taxon>
    </lineage>
</organism>
<sequence>MDVDLLRRMAGLAPPLTRDTRWVLFLDQRGTGLSSTISAGTLALKGNAIKQAEYLKNFRADNIVRDCEAVRRCLTVDYPEDKRKWSIIGQSFGGFCAVTYLSML</sequence>
<dbReference type="Proteomes" id="UP001165205">
    <property type="component" value="Unassembled WGS sequence"/>
</dbReference>
<comment type="caution">
    <text evidence="4">The sequence shown here is derived from an EMBL/GenBank/DDBJ whole genome shotgun (WGS) entry which is preliminary data.</text>
</comment>
<dbReference type="Pfam" id="PF00561">
    <property type="entry name" value="Abhydrolase_1"/>
    <property type="match status" value="1"/>
</dbReference>
<protein>
    <submittedName>
        <fullName evidence="4">Unnamed protein product</fullName>
    </submittedName>
</protein>
<dbReference type="InterPro" id="IPR051601">
    <property type="entry name" value="Serine_prot/Carboxylest_S33"/>
</dbReference>
<reference evidence="4" key="1">
    <citation type="submission" date="2023-04" db="EMBL/GenBank/DDBJ databases">
        <title>Aspergillus oryzae NBRC 4228.</title>
        <authorList>
            <person name="Ichikawa N."/>
            <person name="Sato H."/>
            <person name="Tonouchi N."/>
        </authorList>
    </citation>
    <scope>NUCLEOTIDE SEQUENCE</scope>
    <source>
        <strain evidence="4">NBRC 4228</strain>
    </source>
</reference>
<dbReference type="SUPFAM" id="SSF53474">
    <property type="entry name" value="alpha/beta-Hydrolases"/>
    <property type="match status" value="1"/>
</dbReference>
<dbReference type="InterPro" id="IPR029058">
    <property type="entry name" value="AB_hydrolase_fold"/>
</dbReference>
<accession>A0AAN4Y840</accession>
<name>A0AAN4Y840_ASPOZ</name>
<comment type="similarity">
    <text evidence="1">Belongs to the peptidase S33 family.</text>
</comment>
<evidence type="ECO:0000256" key="1">
    <source>
        <dbReference type="ARBA" id="ARBA00010088"/>
    </source>
</evidence>
<dbReference type="PANTHER" id="PTHR43248:SF2">
    <property type="entry name" value="PROLYL AMINOPEPTIDASE"/>
    <property type="match status" value="1"/>
</dbReference>
<dbReference type="InterPro" id="IPR000073">
    <property type="entry name" value="AB_hydrolase_1"/>
</dbReference>
<feature type="domain" description="AB hydrolase-1" evidence="3">
    <location>
        <begin position="11"/>
        <end position="102"/>
    </location>
</feature>
<evidence type="ECO:0000256" key="2">
    <source>
        <dbReference type="ARBA" id="ARBA00022801"/>
    </source>
</evidence>
<proteinExistence type="inferred from homology"/>
<keyword evidence="2" id="KW-0378">Hydrolase</keyword>
<dbReference type="EMBL" id="BSYA01000002">
    <property type="protein sequence ID" value="GMG22706.1"/>
    <property type="molecule type" value="Genomic_DNA"/>
</dbReference>
<dbReference type="GO" id="GO:0016787">
    <property type="term" value="F:hydrolase activity"/>
    <property type="evidence" value="ECO:0007669"/>
    <property type="project" value="UniProtKB-KW"/>
</dbReference>